<dbReference type="Gene3D" id="3.40.50.300">
    <property type="entry name" value="P-loop containing nucleotide triphosphate hydrolases"/>
    <property type="match status" value="1"/>
</dbReference>
<dbReference type="InterPro" id="IPR031350">
    <property type="entry name" value="Goodbye_dom"/>
</dbReference>
<dbReference type="SUPFAM" id="SSF48403">
    <property type="entry name" value="Ankyrin repeat"/>
    <property type="match status" value="2"/>
</dbReference>
<comment type="caution">
    <text evidence="10">The sequence shown here is derived from an EMBL/GenBank/DDBJ whole genome shotgun (WGS) entry which is preliminary data.</text>
</comment>
<dbReference type="InterPro" id="IPR027417">
    <property type="entry name" value="P-loop_NTPase"/>
</dbReference>
<dbReference type="PROSITE" id="PS50297">
    <property type="entry name" value="ANK_REP_REGION"/>
    <property type="match status" value="10"/>
</dbReference>
<feature type="repeat" description="ANK" evidence="6">
    <location>
        <begin position="1226"/>
        <end position="1258"/>
    </location>
</feature>
<keyword evidence="6" id="KW-0040">ANK repeat</keyword>
<dbReference type="Pfam" id="PF24883">
    <property type="entry name" value="NPHP3_N"/>
    <property type="match status" value="1"/>
</dbReference>
<evidence type="ECO:0000256" key="2">
    <source>
        <dbReference type="ARBA" id="ARBA00022603"/>
    </source>
</evidence>
<dbReference type="InterPro" id="IPR036770">
    <property type="entry name" value="Ankyrin_rpt-contain_sf"/>
</dbReference>
<dbReference type="EMBL" id="MU853556">
    <property type="protein sequence ID" value="KAK4147328.1"/>
    <property type="molecule type" value="Genomic_DNA"/>
</dbReference>
<dbReference type="RefSeq" id="XP_062640699.1">
    <property type="nucleotide sequence ID" value="XM_062779215.1"/>
</dbReference>
<dbReference type="GO" id="GO:0008276">
    <property type="term" value="F:protein methyltransferase activity"/>
    <property type="evidence" value="ECO:0007669"/>
    <property type="project" value="UniProtKB-ARBA"/>
</dbReference>
<dbReference type="Pfam" id="PF12796">
    <property type="entry name" value="Ank_2"/>
    <property type="match status" value="4"/>
</dbReference>
<dbReference type="GO" id="GO:0032259">
    <property type="term" value="P:methylation"/>
    <property type="evidence" value="ECO:0007669"/>
    <property type="project" value="UniProtKB-KW"/>
</dbReference>
<evidence type="ECO:0000256" key="6">
    <source>
        <dbReference type="PROSITE-ProRule" id="PRU00023"/>
    </source>
</evidence>
<dbReference type="Pfam" id="PF22939">
    <property type="entry name" value="WHD_GPIID"/>
    <property type="match status" value="1"/>
</dbReference>
<feature type="repeat" description="ANK" evidence="6">
    <location>
        <begin position="773"/>
        <end position="805"/>
    </location>
</feature>
<feature type="repeat" description="ANK" evidence="6">
    <location>
        <begin position="1259"/>
        <end position="1291"/>
    </location>
</feature>
<feature type="repeat" description="ANK" evidence="6">
    <location>
        <begin position="905"/>
        <end position="937"/>
    </location>
</feature>
<feature type="repeat" description="ANK" evidence="6">
    <location>
        <begin position="839"/>
        <end position="871"/>
    </location>
</feature>
<dbReference type="PANTHER" id="PTHR24133:SF40">
    <property type="entry name" value="ANKYRIN REPEAT DOMAIN 44"/>
    <property type="match status" value="1"/>
</dbReference>
<evidence type="ECO:0000256" key="1">
    <source>
        <dbReference type="ARBA" id="ARBA00009059"/>
    </source>
</evidence>
<evidence type="ECO:0000259" key="7">
    <source>
        <dbReference type="Pfam" id="PF17109"/>
    </source>
</evidence>
<dbReference type="Gene3D" id="3.40.50.150">
    <property type="entry name" value="Vaccinia Virus protein VP39"/>
    <property type="match status" value="1"/>
</dbReference>
<dbReference type="SMART" id="SM00248">
    <property type="entry name" value="ANK"/>
    <property type="match status" value="16"/>
</dbReference>
<dbReference type="Pfam" id="PF00023">
    <property type="entry name" value="Ank"/>
    <property type="match status" value="1"/>
</dbReference>
<keyword evidence="11" id="KW-1185">Reference proteome</keyword>
<dbReference type="SUPFAM" id="SSF52540">
    <property type="entry name" value="P-loop containing nucleoside triphosphate hydrolases"/>
    <property type="match status" value="1"/>
</dbReference>
<evidence type="ECO:0000313" key="11">
    <source>
        <dbReference type="Proteomes" id="UP001302676"/>
    </source>
</evidence>
<sequence>MESPTDVAALWQAAVEDYETITGVQLQNFATVKHIDGILVQVGLNETNFKLHRHGGSKLDKFRTLVQRSLGPIEMLSHVVAHATKATFPPSEALFSAISYLIKTANAVSSDYDKIVEFFDDLDSYLHRLKTLEHNTPQVPELQAALTDVFRSVLVLCGICTKYTQRKRIVKAFQNLVSGEDAELKSAYERFHKTVEREQAVVRYAILSDVQELKIKTGSVHGDVRTTLAVAERLDNNLGTVVAGVRHIQTHVEDQETALERKELLAWLSDLEFHDKQRDSFAKHHQSTGEWLLSSEPFQRWLRDEKTTTIWCPGIPGAGKTVMLSAAVNYVEEITEGSNVAIAYVYCDYQDSTTQSEDGILRSVTRQLVEQCTSVPSEVMEFRDKYSGRRTQPTSAERISLLKLLTQYFGRTYVFIDALDECPEENRERLLNVTKELQHFVRLFITSRPNVDLQGRLYNLTRIDIVANEHDVHAYLLSEIETNHRMRLFTTKDPNLKMDIANGLQEKAQGMFLLAHLQMRQLCSHSSVKGVRQALGTLSEDVFTFYQGAMSRIEKQGEQDKSLARRALSYIFCARRPLDMDELLHALSVEDGDTQLDESALPEIEILISVSGGLIRVDEKTGKTGLVHFTLQEYFEKYPAQLLPQFEMEMAQVCLTYLSFDAFESGPCTDDESLTQRLQKYRFLDYASHQWGFHVKASQLDNDQDRLRSILGDDRKLSSSIQVLHTSRRRIKGGYDRFPKQVTPLHVAADWGLQRLLTVLCQAVTEIDSRNSYGATALQLAARGGHYKAAQLLLEKGAGINLCNDKGETALAWASRLGHLETVELLIHHGADALVEDNEQWTALHWAIMNGHNEVVKALLQYTANMGTGSVERNKGLILAADAGNEEITDILLVAGANKDWRNREGSTALTFAVPLGHEKTVHTLLRHGADVNVRDNYDNVALHWAITYPTITRLLLANGAEVGARNIEGKTSMHWAAQEGQTEVTEILIQSRGDVNAKDKFGFTPLHTAALKGYESMVRLLLERGADPNEKDEDGWTPFHAAALKQHDGILSLLFDKVENGNQILQQMTRRLEDENQRDILNEMADKKSVGSNLVSGLRLAVNSGHVERVLALLDAGADIDAEDSVGGSTALTLASWLCLRDIAQLLLEHGANPNKPDRSGRTALHYAVDYGYHDLVKLLVENGAHVDTKIHGRTATLLAGRKGFLLTADYLVRHGADVHSADYRGRRALHWAAYHGGVPLARRLLDQGADPNVTDCLGRTPLVWAVERSQHKTVALLVRNGADATLTAKELITEPDDTYHWAGADGDENATLRGTPSLKGMPNISKVDLQGSRSFLAKLGIGRNSGRQKVANALESVARTDRVTEGLLLNVAERVDVIEPVTKFASTNRTGTGVRNTFNVGLDHWQPDGGLQYDLIWTQWCVGNLTDAELVRYLQRCKTVVTPVTGVIVIKENLSTIESNVFREIDSSIMRSDARFRTIFQQAGLRIIKTETQKGFPKLHGVKLFPVQMYALKPA</sequence>
<dbReference type="PANTHER" id="PTHR24133">
    <property type="entry name" value="ANKYRIN DOMAIN-CONTAINING"/>
    <property type="match status" value="1"/>
</dbReference>
<accession>A0AAN6V9G2</accession>
<dbReference type="Pfam" id="PF17109">
    <property type="entry name" value="Goodbye"/>
    <property type="match status" value="1"/>
</dbReference>
<feature type="domain" description="Nephrocystin 3-like N-terminal" evidence="9">
    <location>
        <begin position="288"/>
        <end position="448"/>
    </location>
</feature>
<feature type="repeat" description="ANK" evidence="6">
    <location>
        <begin position="1193"/>
        <end position="1225"/>
    </location>
</feature>
<feature type="domain" description="Fungal STAND N-terminal Goodbye" evidence="7">
    <location>
        <begin position="11"/>
        <end position="130"/>
    </location>
</feature>
<keyword evidence="5" id="KW-0677">Repeat</keyword>
<dbReference type="InterPro" id="IPR029063">
    <property type="entry name" value="SAM-dependent_MTases_sf"/>
</dbReference>
<reference evidence="10" key="1">
    <citation type="journal article" date="2023" name="Mol. Phylogenet. Evol.">
        <title>Genome-scale phylogeny and comparative genomics of the fungal order Sordariales.</title>
        <authorList>
            <person name="Hensen N."/>
            <person name="Bonometti L."/>
            <person name="Westerberg I."/>
            <person name="Brannstrom I.O."/>
            <person name="Guillou S."/>
            <person name="Cros-Aarteil S."/>
            <person name="Calhoun S."/>
            <person name="Haridas S."/>
            <person name="Kuo A."/>
            <person name="Mondo S."/>
            <person name="Pangilinan J."/>
            <person name="Riley R."/>
            <person name="LaButti K."/>
            <person name="Andreopoulos B."/>
            <person name="Lipzen A."/>
            <person name="Chen C."/>
            <person name="Yan M."/>
            <person name="Daum C."/>
            <person name="Ng V."/>
            <person name="Clum A."/>
            <person name="Steindorff A."/>
            <person name="Ohm R.A."/>
            <person name="Martin F."/>
            <person name="Silar P."/>
            <person name="Natvig D.O."/>
            <person name="Lalanne C."/>
            <person name="Gautier V."/>
            <person name="Ament-Velasquez S.L."/>
            <person name="Kruys A."/>
            <person name="Hutchinson M.I."/>
            <person name="Powell A.J."/>
            <person name="Barry K."/>
            <person name="Miller A.N."/>
            <person name="Grigoriev I.V."/>
            <person name="Debuchy R."/>
            <person name="Gladieux P."/>
            <person name="Hiltunen Thoren M."/>
            <person name="Johannesson H."/>
        </authorList>
    </citation>
    <scope>NUCLEOTIDE SEQUENCE</scope>
    <source>
        <strain evidence="10">CBS 141.50</strain>
    </source>
</reference>
<dbReference type="GeneID" id="87815828"/>
<dbReference type="SUPFAM" id="SSF53335">
    <property type="entry name" value="S-adenosyl-L-methionine-dependent methyltransferases"/>
    <property type="match status" value="1"/>
</dbReference>
<comment type="similarity">
    <text evidence="1">Belongs to the methyltransferase superfamily. NTM1 family.</text>
</comment>
<evidence type="ECO:0000256" key="5">
    <source>
        <dbReference type="ARBA" id="ARBA00022737"/>
    </source>
</evidence>
<evidence type="ECO:0000259" key="8">
    <source>
        <dbReference type="Pfam" id="PF22939"/>
    </source>
</evidence>
<evidence type="ECO:0000256" key="4">
    <source>
        <dbReference type="ARBA" id="ARBA00022691"/>
    </source>
</evidence>
<dbReference type="Gene3D" id="1.25.40.20">
    <property type="entry name" value="Ankyrin repeat-containing domain"/>
    <property type="match status" value="7"/>
</dbReference>
<feature type="repeat" description="ANK" evidence="6">
    <location>
        <begin position="1128"/>
        <end position="1160"/>
    </location>
</feature>
<feature type="repeat" description="ANK" evidence="6">
    <location>
        <begin position="1161"/>
        <end position="1193"/>
    </location>
</feature>
<feature type="repeat" description="ANK" evidence="6">
    <location>
        <begin position="1002"/>
        <end position="1034"/>
    </location>
</feature>
<evidence type="ECO:0000256" key="3">
    <source>
        <dbReference type="ARBA" id="ARBA00022679"/>
    </source>
</evidence>
<evidence type="ECO:0000259" key="9">
    <source>
        <dbReference type="Pfam" id="PF24883"/>
    </source>
</evidence>
<protein>
    <submittedName>
        <fullName evidence="10">Ankyrin repeat-containing domain protein</fullName>
    </submittedName>
</protein>
<feature type="domain" description="GPI inositol-deacylase winged helix" evidence="8">
    <location>
        <begin position="556"/>
        <end position="635"/>
    </location>
</feature>
<dbReference type="InterPro" id="IPR008576">
    <property type="entry name" value="MeTrfase_NTM1"/>
</dbReference>
<keyword evidence="3" id="KW-0808">Transferase</keyword>
<dbReference type="InterPro" id="IPR002110">
    <property type="entry name" value="Ankyrin_rpt"/>
</dbReference>
<feature type="repeat" description="ANK" evidence="6">
    <location>
        <begin position="806"/>
        <end position="838"/>
    </location>
</feature>
<keyword evidence="4" id="KW-0949">S-adenosyl-L-methionine</keyword>
<dbReference type="InterPro" id="IPR056884">
    <property type="entry name" value="NPHP3-like_N"/>
</dbReference>
<gene>
    <name evidence="10" type="ORF">C8A04DRAFT_24571</name>
</gene>
<dbReference type="InterPro" id="IPR054471">
    <property type="entry name" value="GPIID_WHD"/>
</dbReference>
<feature type="repeat" description="ANK" evidence="6">
    <location>
        <begin position="1094"/>
        <end position="1126"/>
    </location>
</feature>
<keyword evidence="2" id="KW-0489">Methyltransferase</keyword>
<dbReference type="PRINTS" id="PR01415">
    <property type="entry name" value="ANKYRIN"/>
</dbReference>
<dbReference type="Pfam" id="PF05891">
    <property type="entry name" value="Methyltransf_PK"/>
    <property type="match status" value="1"/>
</dbReference>
<organism evidence="10 11">
    <name type="scientific">Dichotomopilus funicola</name>
    <dbReference type="NCBI Taxonomy" id="1934379"/>
    <lineage>
        <taxon>Eukaryota</taxon>
        <taxon>Fungi</taxon>
        <taxon>Dikarya</taxon>
        <taxon>Ascomycota</taxon>
        <taxon>Pezizomycotina</taxon>
        <taxon>Sordariomycetes</taxon>
        <taxon>Sordariomycetidae</taxon>
        <taxon>Sordariales</taxon>
        <taxon>Chaetomiaceae</taxon>
        <taxon>Dichotomopilus</taxon>
    </lineage>
</organism>
<dbReference type="Proteomes" id="UP001302676">
    <property type="component" value="Unassembled WGS sequence"/>
</dbReference>
<evidence type="ECO:0000313" key="10">
    <source>
        <dbReference type="EMBL" id="KAK4147328.1"/>
    </source>
</evidence>
<proteinExistence type="inferred from homology"/>
<reference evidence="10" key="2">
    <citation type="submission" date="2023-05" db="EMBL/GenBank/DDBJ databases">
        <authorList>
            <consortium name="Lawrence Berkeley National Laboratory"/>
            <person name="Steindorff A."/>
            <person name="Hensen N."/>
            <person name="Bonometti L."/>
            <person name="Westerberg I."/>
            <person name="Brannstrom I.O."/>
            <person name="Guillou S."/>
            <person name="Cros-Aarteil S."/>
            <person name="Calhoun S."/>
            <person name="Haridas S."/>
            <person name="Kuo A."/>
            <person name="Mondo S."/>
            <person name="Pangilinan J."/>
            <person name="Riley R."/>
            <person name="Labutti K."/>
            <person name="Andreopoulos B."/>
            <person name="Lipzen A."/>
            <person name="Chen C."/>
            <person name="Yanf M."/>
            <person name="Daum C."/>
            <person name="Ng V."/>
            <person name="Clum A."/>
            <person name="Ohm R."/>
            <person name="Martin F."/>
            <person name="Silar P."/>
            <person name="Natvig D."/>
            <person name="Lalanne C."/>
            <person name="Gautier V."/>
            <person name="Ament-Velasquez S.L."/>
            <person name="Kruys A."/>
            <person name="Hutchinson M.I."/>
            <person name="Powell A.J."/>
            <person name="Barry K."/>
            <person name="Miller A.N."/>
            <person name="Grigoriev I.V."/>
            <person name="Debuchy R."/>
            <person name="Gladieux P."/>
            <person name="Thoren M.H."/>
            <person name="Johannesson H."/>
        </authorList>
    </citation>
    <scope>NUCLEOTIDE SEQUENCE</scope>
    <source>
        <strain evidence="10">CBS 141.50</strain>
    </source>
</reference>
<name>A0AAN6V9G2_9PEZI</name>
<dbReference type="InterPro" id="IPR052391">
    <property type="entry name" value="E3_Ligase-Neurotoxin"/>
</dbReference>
<feature type="repeat" description="ANK" evidence="6">
    <location>
        <begin position="969"/>
        <end position="1001"/>
    </location>
</feature>
<dbReference type="PROSITE" id="PS50088">
    <property type="entry name" value="ANK_REPEAT"/>
    <property type="match status" value="12"/>
</dbReference>